<dbReference type="Pfam" id="PF17809">
    <property type="entry name" value="UPA_2"/>
    <property type="match status" value="1"/>
</dbReference>
<dbReference type="InterPro" id="IPR011029">
    <property type="entry name" value="DEATH-like_dom_sf"/>
</dbReference>
<dbReference type="KEGG" id="tsr:106544832"/>
<dbReference type="Gene3D" id="1.10.533.10">
    <property type="entry name" value="Death Domain, Fas"/>
    <property type="match status" value="1"/>
</dbReference>
<evidence type="ECO:0000256" key="3">
    <source>
        <dbReference type="ARBA" id="ARBA00023043"/>
    </source>
</evidence>
<sequence>MNDGREGRLRCYCMTDDKVDKTLEQHENFTEVARSRDIEVAEGMPLHMELSGNLLPIKKAAQQRNFLFQSFHENRLIIPVKVRDSSREASGSLSFLRKPMKYEELQHVLCHLNVTMPPCSKTLGSEERRRTLTPLALRERYSLLSDGTLGSLNSTEKDKTNMKLAVIAEHLGLSWAELARELQFGVDDINRIRVENPNSLLEQSLTLLNLWTSRGGQSANMESLYAALRNIDRSEIINMLEGSGRQSHSLKSDKRYRHRDYSGSPSQINGYASLQDELLSPASMHYALPSPLCADQYWNEVAILEAIPMAASEQDALLEMSDMQVWSSGLTPSLVTAEDSSLECSKAEDSDATSEGRFTGQTLEDVHGADPLGSMDLVEEDTVDSDAMNGLMDMLEQEEGQRPTESPSGHHRVAHC</sequence>
<dbReference type="OrthoDB" id="20872at2759"/>
<dbReference type="SUPFAM" id="SSF47986">
    <property type="entry name" value="DEATH domain"/>
    <property type="match status" value="1"/>
</dbReference>
<evidence type="ECO:0000256" key="1">
    <source>
        <dbReference type="ARBA" id="ARBA00004370"/>
    </source>
</evidence>
<feature type="domain" description="Death" evidence="6">
    <location>
        <begin position="160"/>
        <end position="244"/>
    </location>
</feature>
<name>A0A6I9XLI0_9SAUR</name>
<dbReference type="InterPro" id="IPR000488">
    <property type="entry name" value="Death_dom"/>
</dbReference>
<dbReference type="PANTHER" id="PTHR24123">
    <property type="entry name" value="ANKYRIN REPEAT-CONTAINING"/>
    <property type="match status" value="1"/>
</dbReference>
<gene>
    <name evidence="8" type="primary">LOC106544832</name>
</gene>
<dbReference type="PROSITE" id="PS50017">
    <property type="entry name" value="DEATH_DOMAIN"/>
    <property type="match status" value="1"/>
</dbReference>
<protein>
    <submittedName>
        <fullName evidence="8">Ankyrin-1-like</fullName>
    </submittedName>
</protein>
<keyword evidence="2" id="KW-0677">Repeat</keyword>
<dbReference type="GeneID" id="106544832"/>
<organism evidence="7 8">
    <name type="scientific">Thamnophis sirtalis</name>
    <dbReference type="NCBI Taxonomy" id="35019"/>
    <lineage>
        <taxon>Eukaryota</taxon>
        <taxon>Metazoa</taxon>
        <taxon>Chordata</taxon>
        <taxon>Craniata</taxon>
        <taxon>Vertebrata</taxon>
        <taxon>Euteleostomi</taxon>
        <taxon>Lepidosauria</taxon>
        <taxon>Squamata</taxon>
        <taxon>Bifurcata</taxon>
        <taxon>Unidentata</taxon>
        <taxon>Episquamata</taxon>
        <taxon>Toxicofera</taxon>
        <taxon>Serpentes</taxon>
        <taxon>Colubroidea</taxon>
        <taxon>Colubridae</taxon>
        <taxon>Natricinae</taxon>
        <taxon>Thamnophis</taxon>
    </lineage>
</organism>
<dbReference type="InterPro" id="IPR040745">
    <property type="entry name" value="Ankyrin_UPA"/>
</dbReference>
<dbReference type="FunFam" id="2.60.40.2660:FF:000002">
    <property type="entry name" value="Ankyrin-1 isoform B"/>
    <property type="match status" value="1"/>
</dbReference>
<reference evidence="8" key="1">
    <citation type="submission" date="2025-08" db="UniProtKB">
        <authorList>
            <consortium name="RefSeq"/>
        </authorList>
    </citation>
    <scope>IDENTIFICATION</scope>
</reference>
<dbReference type="GO" id="GO:0016020">
    <property type="term" value="C:membrane"/>
    <property type="evidence" value="ECO:0007669"/>
    <property type="project" value="UniProtKB-SubCell"/>
</dbReference>
<feature type="region of interest" description="Disordered" evidence="5">
    <location>
        <begin position="397"/>
        <end position="416"/>
    </location>
</feature>
<dbReference type="PANTHER" id="PTHR24123:SF71">
    <property type="entry name" value="ANKYRIN 1, ERYTHROCYTIC A ISOFORM X1"/>
    <property type="match status" value="1"/>
</dbReference>
<dbReference type="Proteomes" id="UP000504617">
    <property type="component" value="Unplaced"/>
</dbReference>
<dbReference type="GO" id="GO:0007165">
    <property type="term" value="P:signal transduction"/>
    <property type="evidence" value="ECO:0007669"/>
    <property type="project" value="InterPro"/>
</dbReference>
<keyword evidence="4" id="KW-0472">Membrane</keyword>
<dbReference type="FunFam" id="1.10.533.10:FF:000010">
    <property type="entry name" value="Ankyrin 1"/>
    <property type="match status" value="1"/>
</dbReference>
<feature type="region of interest" description="Disordered" evidence="5">
    <location>
        <begin position="343"/>
        <end position="373"/>
    </location>
</feature>
<dbReference type="RefSeq" id="XP_013916699.1">
    <property type="nucleotide sequence ID" value="XM_014061224.1"/>
</dbReference>
<dbReference type="Pfam" id="PF00531">
    <property type="entry name" value="Death"/>
    <property type="match status" value="1"/>
</dbReference>
<dbReference type="SMART" id="SM00005">
    <property type="entry name" value="DEATH"/>
    <property type="match status" value="1"/>
</dbReference>
<evidence type="ECO:0000256" key="4">
    <source>
        <dbReference type="ARBA" id="ARBA00023136"/>
    </source>
</evidence>
<evidence type="ECO:0000259" key="6">
    <source>
        <dbReference type="PROSITE" id="PS50017"/>
    </source>
</evidence>
<evidence type="ECO:0000313" key="8">
    <source>
        <dbReference type="RefSeq" id="XP_013916699.1"/>
    </source>
</evidence>
<keyword evidence="7" id="KW-1185">Reference proteome</keyword>
<evidence type="ECO:0000256" key="5">
    <source>
        <dbReference type="SAM" id="MobiDB-lite"/>
    </source>
</evidence>
<dbReference type="InterPro" id="IPR051165">
    <property type="entry name" value="Multifunctional_ANK_Repeat"/>
</dbReference>
<evidence type="ECO:0000256" key="2">
    <source>
        <dbReference type="ARBA" id="ARBA00022737"/>
    </source>
</evidence>
<proteinExistence type="predicted"/>
<dbReference type="AlphaFoldDB" id="A0A6I9XLI0"/>
<accession>A0A6I9XLI0</accession>
<comment type="subcellular location">
    <subcellularLocation>
        <location evidence="1">Membrane</location>
    </subcellularLocation>
</comment>
<dbReference type="Gene3D" id="2.60.40.2660">
    <property type="match status" value="1"/>
</dbReference>
<evidence type="ECO:0000313" key="7">
    <source>
        <dbReference type="Proteomes" id="UP000504617"/>
    </source>
</evidence>
<keyword evidence="3" id="KW-0040">ANK repeat</keyword>